<proteinExistence type="inferred from homology"/>
<evidence type="ECO:0000256" key="1">
    <source>
        <dbReference type="ARBA" id="ARBA00006133"/>
    </source>
</evidence>
<protein>
    <submittedName>
        <fullName evidence="4">Telomere length regulation protein-domain-containing protein</fullName>
    </submittedName>
</protein>
<keyword evidence="5" id="KW-1185">Reference proteome</keyword>
<feature type="compositionally biased region" description="Acidic residues" evidence="2">
    <location>
        <begin position="601"/>
        <end position="610"/>
    </location>
</feature>
<dbReference type="AlphaFoldDB" id="A0A9P7ZBF1"/>
<dbReference type="EMBL" id="MU253742">
    <property type="protein sequence ID" value="KAG9248875.1"/>
    <property type="molecule type" value="Genomic_DNA"/>
</dbReference>
<dbReference type="FunFam" id="1.25.40.720:FF:000007">
    <property type="entry name" value="WGS project CABT00000000 data, contig 2.6"/>
    <property type="match status" value="1"/>
</dbReference>
<dbReference type="PANTHER" id="PTHR15830">
    <property type="entry name" value="TELOMERE LENGTH REGULATION PROTEIN TEL2 FAMILY MEMBER"/>
    <property type="match status" value="1"/>
</dbReference>
<gene>
    <name evidence="4" type="ORF">BJ878DRAFT_411745</name>
</gene>
<comment type="caution">
    <text evidence="4">The sequence shown here is derived from an EMBL/GenBank/DDBJ whole genome shotgun (WGS) entry which is preliminary data.</text>
</comment>
<dbReference type="PANTHER" id="PTHR15830:SF10">
    <property type="entry name" value="TELOMERE LENGTH REGULATION PROTEIN TEL2 HOMOLOG"/>
    <property type="match status" value="1"/>
</dbReference>
<dbReference type="InterPro" id="IPR019337">
    <property type="entry name" value="Telomere_length_regulation_dom"/>
</dbReference>
<feature type="domain" description="Telomere length regulation protein conserved" evidence="3">
    <location>
        <begin position="621"/>
        <end position="732"/>
    </location>
</feature>
<dbReference type="Pfam" id="PF10193">
    <property type="entry name" value="Telomere_reg-2"/>
    <property type="match status" value="1"/>
</dbReference>
<dbReference type="OrthoDB" id="10258062at2759"/>
<dbReference type="FunFam" id="1.25.40.720:FF:000004">
    <property type="entry name" value="WGS project CABT00000000 data, contig 2.6"/>
    <property type="match status" value="1"/>
</dbReference>
<comment type="similarity">
    <text evidence="1">Belongs to the TEL2 family.</text>
</comment>
<dbReference type="GO" id="GO:0042162">
    <property type="term" value="F:telomeric DNA binding"/>
    <property type="evidence" value="ECO:0007669"/>
    <property type="project" value="TreeGrafter"/>
</dbReference>
<accession>A0A9P7ZBF1</accession>
<feature type="region of interest" description="Disordered" evidence="2">
    <location>
        <begin position="550"/>
        <end position="615"/>
    </location>
</feature>
<dbReference type="Gene3D" id="1.25.40.720">
    <property type="entry name" value="Telomere length regulation protein 2, C-terminal domain"/>
    <property type="match status" value="2"/>
</dbReference>
<dbReference type="InterPro" id="IPR051970">
    <property type="entry name" value="TEL2_Regulation"/>
</dbReference>
<dbReference type="InterPro" id="IPR038528">
    <property type="entry name" value="TEL2_C_sf"/>
</dbReference>
<evidence type="ECO:0000313" key="4">
    <source>
        <dbReference type="EMBL" id="KAG9248875.1"/>
    </source>
</evidence>
<name>A0A9P7ZBF1_9HELO</name>
<sequence>MENLLKPVSTTYAIPGDNSDIFLVKQTEKILPQVSTTPPSKPGSVEEALKILRNEPEYDTVKSTLLFLVNRESGFDISQPSPLAAQVVHVIVSETALTYGTVLKESAKTQKAHGKKGKRKVSDLENLLFCLRSVTGLSAILLSLKQSIQKSKDTAKKAVGGFDAQERLSMLLELLAQVIDGPKVIATIATGILSSTESISRQRAIWSEFHGLIAGGKLLGIIAEAEDTINDLSKTVHARSRMSNGTLYSTWLAKNISHWVQRLSLDLDQSWKACAELLSRSLRLGHTALFIRELIMVLVLQSTENAANANSSRLQKLIDWLPSFDQKTFLLSSLTFITKEYLSSVITSVDDSRWWLSDASIVSGCAGLISMIVHTEESRINQVISWLTSSSGAGVGEGVSIRRAVLAVVAKSKSDIETVLEKSLQQFGDQLYIKHTPAMQQEVHAQVLLLAAGYVHRSKPMRLAKMMRSGAHLGLVSNRLSASSPRARFLGMIVGEALSGLVDKEDKKMDFKMDETKTSEAKWYKSLARVSDTVGSLDTLKSKAVFNTLKQAQPRKSKQPRNSEREALRGSSKIVAIEEVEDDSEELSDDDGLTAYAQPDSDAEDSDEDPTLITRNKPMAPVYIRDLITYLRDTENYDRQKLGLQTAGPLIRRKADFGTEVSSHAEELATLLVGIQDKYEMDKFLELRSQAMIAILIAQPLKMGQWLSKTFFDGDYSISQRASILITLGLGARELGGLSTDEMAKSPANSFPAKALPPSMQKTYGPRSIPSITAIDNLSTALSNTMIAPMAAELADKVTGPSILKVRTFSSRMSVEQKRKKPTTNAFAKVVADGFFFPLTGRFFIHLKAYGTTRSNITFEPYLLTLFLKTLSLLLHASGTFSISLPQMTAEFWDLLLSLRTQSIGDIGVVEALLFGFLTILETHADKKGLVDVHGRQMLETQEWVEGVFARVKGGSEEEDRVRMLAAGCLVRIRGVVEKYQALLMGDLASFPG</sequence>
<dbReference type="GO" id="GO:0051083">
    <property type="term" value="P:'de novo' cotranslational protein folding"/>
    <property type="evidence" value="ECO:0007669"/>
    <property type="project" value="TreeGrafter"/>
</dbReference>
<reference evidence="4" key="1">
    <citation type="journal article" date="2021" name="IMA Fungus">
        <title>Genomic characterization of three marine fungi, including Emericellopsis atlantica sp. nov. with signatures of a generalist lifestyle and marine biomass degradation.</title>
        <authorList>
            <person name="Hagestad O.C."/>
            <person name="Hou L."/>
            <person name="Andersen J.H."/>
            <person name="Hansen E.H."/>
            <person name="Altermark B."/>
            <person name="Li C."/>
            <person name="Kuhnert E."/>
            <person name="Cox R.J."/>
            <person name="Crous P.W."/>
            <person name="Spatafora J.W."/>
            <person name="Lail K."/>
            <person name="Amirebrahimi M."/>
            <person name="Lipzen A."/>
            <person name="Pangilinan J."/>
            <person name="Andreopoulos W."/>
            <person name="Hayes R.D."/>
            <person name="Ng V."/>
            <person name="Grigoriev I.V."/>
            <person name="Jackson S.A."/>
            <person name="Sutton T.D.S."/>
            <person name="Dobson A.D.W."/>
            <person name="Rama T."/>
        </authorList>
    </citation>
    <scope>NUCLEOTIDE SEQUENCE</scope>
    <source>
        <strain evidence="4">TRa3180A</strain>
    </source>
</reference>
<feature type="compositionally biased region" description="Acidic residues" evidence="2">
    <location>
        <begin position="578"/>
        <end position="592"/>
    </location>
</feature>
<evidence type="ECO:0000256" key="2">
    <source>
        <dbReference type="SAM" id="MobiDB-lite"/>
    </source>
</evidence>
<dbReference type="GO" id="GO:0005829">
    <property type="term" value="C:cytosol"/>
    <property type="evidence" value="ECO:0007669"/>
    <property type="project" value="TreeGrafter"/>
</dbReference>
<dbReference type="Proteomes" id="UP000887226">
    <property type="component" value="Unassembled WGS sequence"/>
</dbReference>
<evidence type="ECO:0000313" key="5">
    <source>
        <dbReference type="Proteomes" id="UP000887226"/>
    </source>
</evidence>
<organism evidence="4 5">
    <name type="scientific">Calycina marina</name>
    <dbReference type="NCBI Taxonomy" id="1763456"/>
    <lineage>
        <taxon>Eukaryota</taxon>
        <taxon>Fungi</taxon>
        <taxon>Dikarya</taxon>
        <taxon>Ascomycota</taxon>
        <taxon>Pezizomycotina</taxon>
        <taxon>Leotiomycetes</taxon>
        <taxon>Helotiales</taxon>
        <taxon>Pezizellaceae</taxon>
        <taxon>Calycina</taxon>
    </lineage>
</organism>
<dbReference type="GO" id="GO:0051879">
    <property type="term" value="F:Hsp90 protein binding"/>
    <property type="evidence" value="ECO:0007669"/>
    <property type="project" value="TreeGrafter"/>
</dbReference>
<evidence type="ECO:0000259" key="3">
    <source>
        <dbReference type="Pfam" id="PF10193"/>
    </source>
</evidence>